<dbReference type="GO" id="GO:0017118">
    <property type="term" value="F:lipoyltransferase activity"/>
    <property type="evidence" value="ECO:0007669"/>
    <property type="project" value="TreeGrafter"/>
</dbReference>
<dbReference type="UniPathway" id="UPA00537">
    <property type="reaction ID" value="UER00595"/>
</dbReference>
<dbReference type="Gene3D" id="3.30.930.10">
    <property type="entry name" value="Bira Bifunctional Protein, Domain 2"/>
    <property type="match status" value="1"/>
</dbReference>
<proteinExistence type="predicted"/>
<name>A0A449BKX1_9MOLU</name>
<evidence type="ECO:0000313" key="4">
    <source>
        <dbReference type="Proteomes" id="UP000290909"/>
    </source>
</evidence>
<evidence type="ECO:0000259" key="2">
    <source>
        <dbReference type="PROSITE" id="PS51733"/>
    </source>
</evidence>
<dbReference type="PANTHER" id="PTHR12561">
    <property type="entry name" value="LIPOATE-PROTEIN LIGASE"/>
    <property type="match status" value="1"/>
</dbReference>
<keyword evidence="3" id="KW-0808">Transferase</keyword>
<comment type="pathway">
    <text evidence="1">Protein modification; protein lipoylation via exogenous pathway; protein N(6)-(lipoyl)lysine from lipoate: step 2/2.</text>
</comment>
<feature type="domain" description="BPL/LPL catalytic" evidence="2">
    <location>
        <begin position="26"/>
        <end position="210"/>
    </location>
</feature>
<dbReference type="InterPro" id="IPR004562">
    <property type="entry name" value="LipoylTrfase_LipoateP_Ligase"/>
</dbReference>
<protein>
    <submittedName>
        <fullName evidence="3">Lipoate-protein ligase A</fullName>
        <ecNumber evidence="3">2.7.7.63</ecNumber>
    </submittedName>
</protein>
<organism evidence="3 4">
    <name type="scientific">Acholeplasma hippikon</name>
    <dbReference type="NCBI Taxonomy" id="264636"/>
    <lineage>
        <taxon>Bacteria</taxon>
        <taxon>Bacillati</taxon>
        <taxon>Mycoplasmatota</taxon>
        <taxon>Mollicutes</taxon>
        <taxon>Acholeplasmatales</taxon>
        <taxon>Acholeplasmataceae</taxon>
        <taxon>Acholeplasma</taxon>
    </lineage>
</organism>
<dbReference type="KEGG" id="ahk:NCTC10172_01173"/>
<dbReference type="NCBIfam" id="TIGR00545">
    <property type="entry name" value="lipoyltrans"/>
    <property type="match status" value="1"/>
</dbReference>
<dbReference type="PANTHER" id="PTHR12561:SF3">
    <property type="entry name" value="LIPOYLTRANSFERASE 1, MITOCHONDRIAL"/>
    <property type="match status" value="1"/>
</dbReference>
<dbReference type="GO" id="GO:0016979">
    <property type="term" value="F:lipoate-protein ligase activity"/>
    <property type="evidence" value="ECO:0007669"/>
    <property type="project" value="TreeGrafter"/>
</dbReference>
<accession>A0A449BKX1</accession>
<sequence>MKTILSISTDPYFNLAWEEYILKNIYKDEDIFLLWQNDTSIIVGRNQNVFEEVNLDFVVKNHIPLVRRISGGGTVFHDLGNLNYSYITSAKGKINNYKLMTEDLIKALNELGIDARFEGKSDIKINGKKISGNAQSVIGDRLLHHGTLLFNSNLEKLNGVIKQKDTSIESISVKSNRSTVTNLSEYTNMSIEEIKDYILKRLVPSDQVHTLSDKDIKRIEDLKQERYLTYQWNYGESPKSTIDKNLGDYRVKASIAYGTIEDIIVIHQGTLALNISSSLVGLKCYPTELNQLLKKHPEIYQILFE</sequence>
<dbReference type="CDD" id="cd16443">
    <property type="entry name" value="LplA"/>
    <property type="match status" value="1"/>
</dbReference>
<reference evidence="3 4" key="1">
    <citation type="submission" date="2019-01" db="EMBL/GenBank/DDBJ databases">
        <authorList>
            <consortium name="Pathogen Informatics"/>
        </authorList>
    </citation>
    <scope>NUCLEOTIDE SEQUENCE [LARGE SCALE GENOMIC DNA]</scope>
    <source>
        <strain evidence="3 4">NCTC10172</strain>
    </source>
</reference>
<dbReference type="STRING" id="1408416.GCA_000702765_01352"/>
<dbReference type="InterPro" id="IPR045864">
    <property type="entry name" value="aa-tRNA-synth_II/BPL/LPL"/>
</dbReference>
<dbReference type="EC" id="2.7.7.63" evidence="3"/>
<dbReference type="GO" id="GO:0005737">
    <property type="term" value="C:cytoplasm"/>
    <property type="evidence" value="ECO:0007669"/>
    <property type="project" value="TreeGrafter"/>
</dbReference>
<keyword evidence="3" id="KW-0548">Nucleotidyltransferase</keyword>
<evidence type="ECO:0000256" key="1">
    <source>
        <dbReference type="ARBA" id="ARBA00005085"/>
    </source>
</evidence>
<dbReference type="InterPro" id="IPR004143">
    <property type="entry name" value="BPL_LPL_catalytic"/>
</dbReference>
<dbReference type="RefSeq" id="WP_035370083.1">
    <property type="nucleotide sequence ID" value="NZ_LR215050.1"/>
</dbReference>
<gene>
    <name evidence="3" type="primary">lplA_2</name>
    <name evidence="3" type="ORF">NCTC10172_01173</name>
</gene>
<dbReference type="SUPFAM" id="SSF55681">
    <property type="entry name" value="Class II aaRS and biotin synthetases"/>
    <property type="match status" value="1"/>
</dbReference>
<dbReference type="EMBL" id="LR215050">
    <property type="protein sequence ID" value="VEU83121.1"/>
    <property type="molecule type" value="Genomic_DNA"/>
</dbReference>
<dbReference type="AlphaFoldDB" id="A0A449BKX1"/>
<evidence type="ECO:0000313" key="3">
    <source>
        <dbReference type="EMBL" id="VEU83121.1"/>
    </source>
</evidence>
<keyword evidence="3" id="KW-0436">Ligase</keyword>
<dbReference type="GO" id="GO:0009249">
    <property type="term" value="P:protein lipoylation"/>
    <property type="evidence" value="ECO:0007669"/>
    <property type="project" value="InterPro"/>
</dbReference>
<keyword evidence="4" id="KW-1185">Reference proteome</keyword>
<dbReference type="PROSITE" id="PS51733">
    <property type="entry name" value="BPL_LPL_CATALYTIC"/>
    <property type="match status" value="1"/>
</dbReference>
<dbReference type="Proteomes" id="UP000290909">
    <property type="component" value="Chromosome"/>
</dbReference>
<dbReference type="Pfam" id="PF21948">
    <property type="entry name" value="LplA-B_cat"/>
    <property type="match status" value="1"/>
</dbReference>